<dbReference type="AlphaFoldDB" id="A0AAE1EUI6"/>
<evidence type="ECO:0000313" key="2">
    <source>
        <dbReference type="EMBL" id="KAK3861664.1"/>
    </source>
</evidence>
<feature type="non-terminal residue" evidence="2">
    <location>
        <position position="1"/>
    </location>
</feature>
<accession>A0AAE1EUI6</accession>
<dbReference type="EMBL" id="JAWQEG010004435">
    <property type="protein sequence ID" value="KAK3861664.1"/>
    <property type="molecule type" value="Genomic_DNA"/>
</dbReference>
<feature type="compositionally biased region" description="Basic and acidic residues" evidence="1">
    <location>
        <begin position="313"/>
        <end position="325"/>
    </location>
</feature>
<gene>
    <name evidence="2" type="ORF">Pcinc_032390</name>
</gene>
<comment type="caution">
    <text evidence="2">The sequence shown here is derived from an EMBL/GenBank/DDBJ whole genome shotgun (WGS) entry which is preliminary data.</text>
</comment>
<sequence length="356" mass="39182">WLVLVCPGDALCQLYGSTEAAYPYLHHHDNSEQHSSAHFLFLQEPPHQHRGNDNQNLLTSIAEGIMRSGDEVEEEEENLGELSKGVFLSRGWGPGGYDTPPPPSPPHRLCASPPQAPFRHQRPRSVQTPPPPLTMGKSLGGARFAALVSAARQRPLPSQPKASSRRFHSIFTSGTWRPLGKRGNQSHPSKAPYVNFLKDNLDEDRNDYLDDKTKAKGQVLGNSVRTMEPDEELNPSRPKYQVKLGLENKDLPLPRYQGKRSGVFASHGWGAGGSGTPSSHPWTSLSPPSSMWGSHITPGMRDLADWHGNQPKSSRDGHAGRGESHSAIGDRHLVSFRGNTPLFHLFLSHGWGPMGR</sequence>
<reference evidence="2" key="1">
    <citation type="submission" date="2023-10" db="EMBL/GenBank/DDBJ databases">
        <title>Genome assemblies of two species of porcelain crab, Petrolisthes cinctipes and Petrolisthes manimaculis (Anomura: Porcellanidae).</title>
        <authorList>
            <person name="Angst P."/>
        </authorList>
    </citation>
    <scope>NUCLEOTIDE SEQUENCE</scope>
    <source>
        <strain evidence="2">PB745_01</strain>
        <tissue evidence="2">Gill</tissue>
    </source>
</reference>
<organism evidence="2 3">
    <name type="scientific">Petrolisthes cinctipes</name>
    <name type="common">Flat porcelain crab</name>
    <dbReference type="NCBI Taxonomy" id="88211"/>
    <lineage>
        <taxon>Eukaryota</taxon>
        <taxon>Metazoa</taxon>
        <taxon>Ecdysozoa</taxon>
        <taxon>Arthropoda</taxon>
        <taxon>Crustacea</taxon>
        <taxon>Multicrustacea</taxon>
        <taxon>Malacostraca</taxon>
        <taxon>Eumalacostraca</taxon>
        <taxon>Eucarida</taxon>
        <taxon>Decapoda</taxon>
        <taxon>Pleocyemata</taxon>
        <taxon>Anomura</taxon>
        <taxon>Galatheoidea</taxon>
        <taxon>Porcellanidae</taxon>
        <taxon>Petrolisthes</taxon>
    </lineage>
</organism>
<keyword evidence="3" id="KW-1185">Reference proteome</keyword>
<evidence type="ECO:0000313" key="3">
    <source>
        <dbReference type="Proteomes" id="UP001286313"/>
    </source>
</evidence>
<feature type="region of interest" description="Disordered" evidence="1">
    <location>
        <begin position="90"/>
        <end position="132"/>
    </location>
</feature>
<feature type="region of interest" description="Disordered" evidence="1">
    <location>
        <begin position="267"/>
        <end position="325"/>
    </location>
</feature>
<evidence type="ECO:0000256" key="1">
    <source>
        <dbReference type="SAM" id="MobiDB-lite"/>
    </source>
</evidence>
<name>A0AAE1EUI6_PETCI</name>
<dbReference type="Proteomes" id="UP001286313">
    <property type="component" value="Unassembled WGS sequence"/>
</dbReference>
<proteinExistence type="predicted"/>
<protein>
    <submittedName>
        <fullName evidence="2">Uncharacterized protein</fullName>
    </submittedName>
</protein>
<feature type="compositionally biased region" description="Polar residues" evidence="1">
    <location>
        <begin position="276"/>
        <end position="292"/>
    </location>
</feature>